<evidence type="ECO:0000313" key="3">
    <source>
        <dbReference type="EMBL" id="SMN21401.1"/>
    </source>
</evidence>
<feature type="region of interest" description="Disordered" evidence="1">
    <location>
        <begin position="12"/>
        <end position="51"/>
    </location>
</feature>
<feature type="compositionally biased region" description="Low complexity" evidence="1">
    <location>
        <begin position="39"/>
        <end position="50"/>
    </location>
</feature>
<gene>
    <name evidence="3" type="ORF">KASA_0K00429G</name>
</gene>
<name>A0A1X7R712_9SACH</name>
<dbReference type="Gene3D" id="3.30.420.10">
    <property type="entry name" value="Ribonuclease H-like superfamily/Ribonuclease H"/>
    <property type="match status" value="1"/>
</dbReference>
<dbReference type="Proteomes" id="UP000196158">
    <property type="component" value="Unassembled WGS sequence"/>
</dbReference>
<dbReference type="InterPro" id="IPR012337">
    <property type="entry name" value="RNaseH-like_sf"/>
</dbReference>
<dbReference type="PANTHER" id="PTHR28083">
    <property type="entry name" value="GOOD FOR FULL DBP5 ACTIVITY PROTEIN 2"/>
    <property type="match status" value="1"/>
</dbReference>
<dbReference type="GO" id="GO:0005634">
    <property type="term" value="C:nucleus"/>
    <property type="evidence" value="ECO:0007669"/>
    <property type="project" value="TreeGrafter"/>
</dbReference>
<dbReference type="InterPro" id="IPR040151">
    <property type="entry name" value="Gfd2/YDR514C-like"/>
</dbReference>
<dbReference type="Pfam" id="PF21762">
    <property type="entry name" value="DEDDh_C"/>
    <property type="match status" value="1"/>
</dbReference>
<feature type="compositionally biased region" description="Basic residues" evidence="1">
    <location>
        <begin position="27"/>
        <end position="38"/>
    </location>
</feature>
<feature type="domain" description="Gfd2/YDR514C-like C-terminal" evidence="2">
    <location>
        <begin position="215"/>
        <end position="405"/>
    </location>
</feature>
<evidence type="ECO:0000259" key="2">
    <source>
        <dbReference type="Pfam" id="PF21762"/>
    </source>
</evidence>
<proteinExistence type="predicted"/>
<organism evidence="3 4">
    <name type="scientific">Maudiozyma saulgeensis</name>
    <dbReference type="NCBI Taxonomy" id="1789683"/>
    <lineage>
        <taxon>Eukaryota</taxon>
        <taxon>Fungi</taxon>
        <taxon>Dikarya</taxon>
        <taxon>Ascomycota</taxon>
        <taxon>Saccharomycotina</taxon>
        <taxon>Saccharomycetes</taxon>
        <taxon>Saccharomycetales</taxon>
        <taxon>Saccharomycetaceae</taxon>
        <taxon>Maudiozyma</taxon>
    </lineage>
</organism>
<dbReference type="InterPro" id="IPR048519">
    <property type="entry name" value="Gfd2/YDR514C-like_C"/>
</dbReference>
<accession>A0A1X7R712</accession>
<dbReference type="GO" id="GO:0003676">
    <property type="term" value="F:nucleic acid binding"/>
    <property type="evidence" value="ECO:0007669"/>
    <property type="project" value="InterPro"/>
</dbReference>
<evidence type="ECO:0000256" key="1">
    <source>
        <dbReference type="SAM" id="MobiDB-lite"/>
    </source>
</evidence>
<reference evidence="3 4" key="1">
    <citation type="submission" date="2017-04" db="EMBL/GenBank/DDBJ databases">
        <authorList>
            <person name="Afonso C.L."/>
            <person name="Miller P.J."/>
            <person name="Scott M.A."/>
            <person name="Spackman E."/>
            <person name="Goraichik I."/>
            <person name="Dimitrov K.M."/>
            <person name="Suarez D.L."/>
            <person name="Swayne D.E."/>
        </authorList>
    </citation>
    <scope>NUCLEOTIDE SEQUENCE [LARGE SCALE GENOMIC DNA]</scope>
</reference>
<dbReference type="InterPro" id="IPR036397">
    <property type="entry name" value="RNaseH_sf"/>
</dbReference>
<protein>
    <recommendedName>
        <fullName evidence="2">Gfd2/YDR514C-like C-terminal domain-containing protein</fullName>
    </recommendedName>
</protein>
<dbReference type="EMBL" id="FXLY01000008">
    <property type="protein sequence ID" value="SMN21401.1"/>
    <property type="molecule type" value="Genomic_DNA"/>
</dbReference>
<dbReference type="STRING" id="1789683.A0A1X7R712"/>
<evidence type="ECO:0000313" key="4">
    <source>
        <dbReference type="Proteomes" id="UP000196158"/>
    </source>
</evidence>
<dbReference type="SUPFAM" id="SSF53098">
    <property type="entry name" value="Ribonuclease H-like"/>
    <property type="match status" value="1"/>
</dbReference>
<keyword evidence="4" id="KW-1185">Reference proteome</keyword>
<dbReference type="OrthoDB" id="5953249at2759"/>
<sequence>MLKQFIQLLPLSSPMPKRFNPKNTVRPFHRGHYSKRPPRQQQTSSSSYPRNDYARQMDSKNDLLHVRNLPKDTRHGMAMYKAATTKVKNTLAKSQESWINKFPHFERLNHITYTPRVMEPLETYLTQVEAYYKMLQKKSNESLARKIDYLDSQWVEQSGKVPDVKLTDDKDSITYKKQLKDLKKNHYPTVYCSPGATTFDYLHRSIELLASRSTILFSFDIEAFELDNSVVTEVGISIFDPRENMTGYVPITRNFHIIVSEALSLRNKKWVCDLKECYLMGQSLVLSLNETVEFVQSLINYYMVEATEESRTWNRAYVGHNIDGDINWLQKIGVEIPFATKLNKTLNESIKGIPYVLDTMKLYNGCYGPNGGSLGKILRLFGLPHAFLHNAGNDAHYTLELLMHMCDINFRIQYGLDDLDKFQRRAQEFIDRSKIEPKVLPISYSITMKDAAKANKPKKDLVPQTEFGGSKWFATANDAFESTIEYTGNLF</sequence>
<dbReference type="PANTHER" id="PTHR28083:SF1">
    <property type="entry name" value="GOOD FOR FULL DBP5 ACTIVITY PROTEIN 2"/>
    <property type="match status" value="1"/>
</dbReference>
<dbReference type="AlphaFoldDB" id="A0A1X7R712"/>